<dbReference type="InterPro" id="IPR003814">
    <property type="entry name" value="FmdEsu_dom"/>
</dbReference>
<dbReference type="Pfam" id="PF02663">
    <property type="entry name" value="FmdE"/>
    <property type="match status" value="1"/>
</dbReference>
<organism evidence="2 3">
    <name type="scientific">Desulforhabdus amnigena</name>
    <dbReference type="NCBI Taxonomy" id="40218"/>
    <lineage>
        <taxon>Bacteria</taxon>
        <taxon>Pseudomonadati</taxon>
        <taxon>Thermodesulfobacteriota</taxon>
        <taxon>Syntrophobacteria</taxon>
        <taxon>Syntrophobacterales</taxon>
        <taxon>Syntrophobacteraceae</taxon>
        <taxon>Desulforhabdus</taxon>
    </lineage>
</organism>
<gene>
    <name evidence="2" type="ORF">DAMNIGENAA_04550</name>
</gene>
<evidence type="ECO:0000259" key="1">
    <source>
        <dbReference type="Pfam" id="PF02663"/>
    </source>
</evidence>
<evidence type="ECO:0000313" key="3">
    <source>
        <dbReference type="Proteomes" id="UP001144372"/>
    </source>
</evidence>
<dbReference type="Gene3D" id="3.30.1330.130">
    <property type="match status" value="1"/>
</dbReference>
<comment type="caution">
    <text evidence="2">The sequence shown here is derived from an EMBL/GenBank/DDBJ whole genome shotgun (WGS) entry which is preliminary data.</text>
</comment>
<dbReference type="PANTHER" id="PTHR39418">
    <property type="entry name" value="DEHYDROGENASE-RELATED"/>
    <property type="match status" value="1"/>
</dbReference>
<dbReference type="InterPro" id="IPR053194">
    <property type="entry name" value="tRNA_methyltr_O"/>
</dbReference>
<reference evidence="2" key="1">
    <citation type="submission" date="2022-12" db="EMBL/GenBank/DDBJ databases">
        <title>Reference genome sequencing for broad-spectrum identification of bacterial and archaeal isolates by mass spectrometry.</title>
        <authorList>
            <person name="Sekiguchi Y."/>
            <person name="Tourlousse D.M."/>
        </authorList>
    </citation>
    <scope>NUCLEOTIDE SEQUENCE</scope>
    <source>
        <strain evidence="2">ASRB1</strain>
    </source>
</reference>
<sequence>MIQREKAMRPFEDLLKESVAQHGHLCAGQVIGVRMSMLGCKLIGIENPKSDGWRKKIMVFVEIDRCATDAIQSVTGCSMGKRTLKFRDFGINAATFLNLETGEAYRIVSTEESRKLAELYASEEPDLARRQLIGYQQMPDADLFHVQEVNVRLEEWEMPGPARRKTTCERCGQIVRDGREVIQDGIALCRPCSGLGYFEANAPDVDCHLAGGLH</sequence>
<dbReference type="AlphaFoldDB" id="A0A9W6CZ95"/>
<accession>A0A9W6CZ95</accession>
<name>A0A9W6CZ95_9BACT</name>
<protein>
    <submittedName>
        <fullName evidence="2">Formylmethanofuran dehydrogenase subunit E</fullName>
    </submittedName>
</protein>
<proteinExistence type="predicted"/>
<keyword evidence="3" id="KW-1185">Reference proteome</keyword>
<dbReference type="Proteomes" id="UP001144372">
    <property type="component" value="Unassembled WGS sequence"/>
</dbReference>
<evidence type="ECO:0000313" key="2">
    <source>
        <dbReference type="EMBL" id="GLI33022.1"/>
    </source>
</evidence>
<dbReference type="SUPFAM" id="SSF143555">
    <property type="entry name" value="FwdE-like"/>
    <property type="match status" value="1"/>
</dbReference>
<feature type="domain" description="Formylmethanofuran dehydrogenase subunit E" evidence="1">
    <location>
        <begin position="22"/>
        <end position="124"/>
    </location>
</feature>
<dbReference type="PANTHER" id="PTHR39418:SF1">
    <property type="entry name" value="DEHYDROGENASE"/>
    <property type="match status" value="1"/>
</dbReference>
<dbReference type="EMBL" id="BSDR01000001">
    <property type="protein sequence ID" value="GLI33022.1"/>
    <property type="molecule type" value="Genomic_DNA"/>
</dbReference>